<sequence length="269" mass="29517">MNKTVLITGTSSGFGRETAKLFQQKGWNVAATMRSPEKESELQQLDGIRLYRLDVTDAESIKQAVAAILQDFKNIDVLVNNAGFAVIGALEAASKEAIHREFDTNVLGVIDMIREVLPSMRAQRSGVIVNVTSTAGIVGVPYGSLYNASKFAVEGLTESLQYELEVVGIRCKLIEPTGYKTNFGGSSMLIAGVGDIEEYRKTFNTFISNTDGHYSENVHEVAEMIFTAATDNQEQLRYPVGNRAGEYFQAKQQLGDVAFKQMIKQNLGL</sequence>
<name>A0A3E1NYD4_9BACT</name>
<dbReference type="InterPro" id="IPR020904">
    <property type="entry name" value="Sc_DH/Rdtase_CS"/>
</dbReference>
<comment type="caution">
    <text evidence="4">The sequence shown here is derived from an EMBL/GenBank/DDBJ whole genome shotgun (WGS) entry which is preliminary data.</text>
</comment>
<dbReference type="Pfam" id="PF00106">
    <property type="entry name" value="adh_short"/>
    <property type="match status" value="1"/>
</dbReference>
<dbReference type="InterPro" id="IPR051911">
    <property type="entry name" value="SDR_oxidoreductase"/>
</dbReference>
<dbReference type="PRINTS" id="PR00081">
    <property type="entry name" value="GDHRDH"/>
</dbReference>
<evidence type="ECO:0000256" key="2">
    <source>
        <dbReference type="ARBA" id="ARBA00023002"/>
    </source>
</evidence>
<dbReference type="PRINTS" id="PR00080">
    <property type="entry name" value="SDRFAMILY"/>
</dbReference>
<evidence type="ECO:0000256" key="1">
    <source>
        <dbReference type="ARBA" id="ARBA00006484"/>
    </source>
</evidence>
<proteinExistence type="inferred from homology"/>
<evidence type="ECO:0000313" key="5">
    <source>
        <dbReference type="Proteomes" id="UP000261174"/>
    </source>
</evidence>
<accession>A0A3E1NYD4</accession>
<dbReference type="InterPro" id="IPR036291">
    <property type="entry name" value="NAD(P)-bd_dom_sf"/>
</dbReference>
<gene>
    <name evidence="4" type="ORF">DXN04_21010</name>
</gene>
<protein>
    <submittedName>
        <fullName evidence="4">SDR family NAD(P)-dependent oxidoreductase</fullName>
    </submittedName>
</protein>
<dbReference type="AlphaFoldDB" id="A0A3E1NYD4"/>
<comment type="similarity">
    <text evidence="1 3">Belongs to the short-chain dehydrogenases/reductases (SDR) family.</text>
</comment>
<dbReference type="Gene3D" id="3.40.50.720">
    <property type="entry name" value="NAD(P)-binding Rossmann-like Domain"/>
    <property type="match status" value="1"/>
</dbReference>
<dbReference type="CDD" id="cd05374">
    <property type="entry name" value="17beta-HSD-like_SDR_c"/>
    <property type="match status" value="1"/>
</dbReference>
<reference evidence="4 5" key="1">
    <citation type="submission" date="2018-08" db="EMBL/GenBank/DDBJ databases">
        <title>Chitinophaga sp. K20C18050901, a novel bacterium isolated from forest soil.</title>
        <authorList>
            <person name="Wang C."/>
        </authorList>
    </citation>
    <scope>NUCLEOTIDE SEQUENCE [LARGE SCALE GENOMIC DNA]</scope>
    <source>
        <strain evidence="4 5">K20C18050901</strain>
    </source>
</reference>
<dbReference type="SUPFAM" id="SSF51735">
    <property type="entry name" value="NAD(P)-binding Rossmann-fold domains"/>
    <property type="match status" value="1"/>
</dbReference>
<evidence type="ECO:0000256" key="3">
    <source>
        <dbReference type="RuleBase" id="RU000363"/>
    </source>
</evidence>
<dbReference type="InterPro" id="IPR002347">
    <property type="entry name" value="SDR_fam"/>
</dbReference>
<dbReference type="EMBL" id="QTJV01000008">
    <property type="protein sequence ID" value="RFM32922.1"/>
    <property type="molecule type" value="Genomic_DNA"/>
</dbReference>
<dbReference type="Proteomes" id="UP000261174">
    <property type="component" value="Unassembled WGS sequence"/>
</dbReference>
<keyword evidence="5" id="KW-1185">Reference proteome</keyword>
<keyword evidence="2" id="KW-0560">Oxidoreductase</keyword>
<dbReference type="PROSITE" id="PS00061">
    <property type="entry name" value="ADH_SHORT"/>
    <property type="match status" value="1"/>
</dbReference>
<dbReference type="PANTHER" id="PTHR43976">
    <property type="entry name" value="SHORT CHAIN DEHYDROGENASE"/>
    <property type="match status" value="1"/>
</dbReference>
<dbReference type="PANTHER" id="PTHR43976:SF16">
    <property type="entry name" value="SHORT-CHAIN DEHYDROGENASE_REDUCTASE FAMILY PROTEIN"/>
    <property type="match status" value="1"/>
</dbReference>
<organism evidence="4 5">
    <name type="scientific">Chitinophaga silvisoli</name>
    <dbReference type="NCBI Taxonomy" id="2291814"/>
    <lineage>
        <taxon>Bacteria</taxon>
        <taxon>Pseudomonadati</taxon>
        <taxon>Bacteroidota</taxon>
        <taxon>Chitinophagia</taxon>
        <taxon>Chitinophagales</taxon>
        <taxon>Chitinophagaceae</taxon>
        <taxon>Chitinophaga</taxon>
    </lineage>
</organism>
<dbReference type="OrthoDB" id="9786056at2"/>
<evidence type="ECO:0000313" key="4">
    <source>
        <dbReference type="EMBL" id="RFM32922.1"/>
    </source>
</evidence>
<dbReference type="RefSeq" id="WP_116855358.1">
    <property type="nucleotide sequence ID" value="NZ_QTJV01000008.1"/>
</dbReference>
<dbReference type="GO" id="GO:0016491">
    <property type="term" value="F:oxidoreductase activity"/>
    <property type="evidence" value="ECO:0007669"/>
    <property type="project" value="UniProtKB-KW"/>
</dbReference>